<dbReference type="Proteomes" id="UP000221024">
    <property type="component" value="Unassembled WGS sequence"/>
</dbReference>
<reference evidence="2 3" key="1">
    <citation type="submission" date="2017-10" db="EMBL/GenBank/DDBJ databases">
        <title>Draft genome of Longimonas halophila.</title>
        <authorList>
            <person name="Goh K.M."/>
            <person name="Shamsir M.S."/>
            <person name="Lim S.W."/>
        </authorList>
    </citation>
    <scope>NUCLEOTIDE SEQUENCE [LARGE SCALE GENOMIC DNA]</scope>
    <source>
        <strain evidence="2 3">KCTC 42399</strain>
    </source>
</reference>
<dbReference type="SFLD" id="SFLDG01018">
    <property type="entry name" value="Squalene/Phytoene_Synthase_Lik"/>
    <property type="match status" value="1"/>
</dbReference>
<name>A0A2H3NXC0_9BACT</name>
<evidence type="ECO:0000256" key="1">
    <source>
        <dbReference type="ARBA" id="ARBA00022679"/>
    </source>
</evidence>
<proteinExistence type="predicted"/>
<organism evidence="2 3">
    <name type="scientific">Longimonas halophila</name>
    <dbReference type="NCBI Taxonomy" id="1469170"/>
    <lineage>
        <taxon>Bacteria</taxon>
        <taxon>Pseudomonadati</taxon>
        <taxon>Rhodothermota</taxon>
        <taxon>Rhodothermia</taxon>
        <taxon>Rhodothermales</taxon>
        <taxon>Salisaetaceae</taxon>
        <taxon>Longimonas</taxon>
    </lineage>
</organism>
<dbReference type="GO" id="GO:0016117">
    <property type="term" value="P:carotenoid biosynthetic process"/>
    <property type="evidence" value="ECO:0007669"/>
    <property type="project" value="UniProtKB-ARBA"/>
</dbReference>
<dbReference type="GO" id="GO:0004311">
    <property type="term" value="F:geranylgeranyl diphosphate synthase activity"/>
    <property type="evidence" value="ECO:0007669"/>
    <property type="project" value="InterPro"/>
</dbReference>
<dbReference type="OrthoDB" id="9787280at2"/>
<dbReference type="AlphaFoldDB" id="A0A2H3NXC0"/>
<dbReference type="SFLD" id="SFLDS00005">
    <property type="entry name" value="Isoprenoid_Synthase_Type_I"/>
    <property type="match status" value="1"/>
</dbReference>
<dbReference type="InterPro" id="IPR033904">
    <property type="entry name" value="Trans_IPPS_HH"/>
</dbReference>
<protein>
    <submittedName>
        <fullName evidence="2">Phytoene synthase</fullName>
    </submittedName>
</protein>
<dbReference type="InterPro" id="IPR044843">
    <property type="entry name" value="Trans_IPPS_bact-type"/>
</dbReference>
<dbReference type="EMBL" id="PDEP01000019">
    <property type="protein sequence ID" value="PEN04975.1"/>
    <property type="molecule type" value="Genomic_DNA"/>
</dbReference>
<dbReference type="SFLD" id="SFLDG01212">
    <property type="entry name" value="Phytoene_synthase_like"/>
    <property type="match status" value="1"/>
</dbReference>
<evidence type="ECO:0000313" key="3">
    <source>
        <dbReference type="Proteomes" id="UP000221024"/>
    </source>
</evidence>
<dbReference type="CDD" id="cd00683">
    <property type="entry name" value="Trans_IPPS_HH"/>
    <property type="match status" value="1"/>
</dbReference>
<dbReference type="InterPro" id="IPR019845">
    <property type="entry name" value="Squalene/phytoene_synthase_CS"/>
</dbReference>
<comment type="caution">
    <text evidence="2">The sequence shown here is derived from an EMBL/GenBank/DDBJ whole genome shotgun (WGS) entry which is preliminary data.</text>
</comment>
<keyword evidence="3" id="KW-1185">Reference proteome</keyword>
<dbReference type="GO" id="GO:0051996">
    <property type="term" value="F:squalene synthase [NAD(P)H] activity"/>
    <property type="evidence" value="ECO:0007669"/>
    <property type="project" value="InterPro"/>
</dbReference>
<dbReference type="InterPro" id="IPR008949">
    <property type="entry name" value="Isoprenoid_synthase_dom_sf"/>
</dbReference>
<accession>A0A2H3NXC0</accession>
<dbReference type="PANTHER" id="PTHR31480">
    <property type="entry name" value="BIFUNCTIONAL LYCOPENE CYCLASE/PHYTOENE SYNTHASE"/>
    <property type="match status" value="1"/>
</dbReference>
<dbReference type="SUPFAM" id="SSF48576">
    <property type="entry name" value="Terpenoid synthases"/>
    <property type="match status" value="1"/>
</dbReference>
<sequence>MQEPDVVAPDLDSRTEEDEWLWASFRYHSRTFSMAARLLPSRVQLPVAALYLFCRHVDSIADHRVLEVGPKAALDEVHATWDALDATLAGHPPDALLWRRLHEVHNRFGLHRTPLYELLEGAIWDLEDRPIRTLDDLVDYSNLVGGSVGAMMLPFLADANAYSQLEGAAREMGIAMQITNIVRDVGEDLRHLDRVYLPLNWFEAYGITPEALTKRDIVPEAYSQLLEDAMAAAEARYISSMATIGALPWSVRTGIRAAARMYREIMNEVRALGYDNIRHRAYVSTPRKLWCVCADTYSRRKARLQQNGNA</sequence>
<keyword evidence="1" id="KW-0808">Transferase</keyword>
<dbReference type="PROSITE" id="PS01045">
    <property type="entry name" value="SQUALEN_PHYTOEN_SYN_2"/>
    <property type="match status" value="1"/>
</dbReference>
<dbReference type="Gene3D" id="1.10.600.10">
    <property type="entry name" value="Farnesyl Diphosphate Synthase"/>
    <property type="match status" value="1"/>
</dbReference>
<dbReference type="Pfam" id="PF00494">
    <property type="entry name" value="SQS_PSY"/>
    <property type="match status" value="1"/>
</dbReference>
<evidence type="ECO:0000313" key="2">
    <source>
        <dbReference type="EMBL" id="PEN04975.1"/>
    </source>
</evidence>
<gene>
    <name evidence="2" type="ORF">CRI93_14380</name>
</gene>
<dbReference type="InterPro" id="IPR002060">
    <property type="entry name" value="Squ/phyt_synthse"/>
</dbReference>